<dbReference type="EMBL" id="BGPR01181691">
    <property type="protein sequence ID" value="GBM64559.1"/>
    <property type="molecule type" value="Genomic_DNA"/>
</dbReference>
<reference evidence="1 2" key="1">
    <citation type="journal article" date="2019" name="Sci. Rep.">
        <title>Orb-weaving spider Araneus ventricosus genome elucidates the spidroin gene catalogue.</title>
        <authorList>
            <person name="Kono N."/>
            <person name="Nakamura H."/>
            <person name="Ohtoshi R."/>
            <person name="Moran D.A.P."/>
            <person name="Shinohara A."/>
            <person name="Yoshida Y."/>
            <person name="Fujiwara M."/>
            <person name="Mori M."/>
            <person name="Tomita M."/>
            <person name="Arakawa K."/>
        </authorList>
    </citation>
    <scope>NUCLEOTIDE SEQUENCE [LARGE SCALE GENOMIC DNA]</scope>
</reference>
<sequence>MICGFIHRIENKEILNELKRKKIDFSDSIRDETEIDLLIGADVLGKLLTGNTVVLESDLTAVEKKLGWTVFGKGSCKKDNILTTFSMHSMKVPINKLWQLQVLGISRPTETEEEKGDLELNYFNEKMEILPDGRYRSKLLKDLWHHRGIWQYLEL</sequence>
<evidence type="ECO:0000313" key="1">
    <source>
        <dbReference type="EMBL" id="GBM64559.1"/>
    </source>
</evidence>
<comment type="caution">
    <text evidence="1">The sequence shown here is derived from an EMBL/GenBank/DDBJ whole genome shotgun (WGS) entry which is preliminary data.</text>
</comment>
<gene>
    <name evidence="1" type="ORF">AVEN_214264_1</name>
</gene>
<proteinExistence type="predicted"/>
<organism evidence="1 2">
    <name type="scientific">Araneus ventricosus</name>
    <name type="common">Orbweaver spider</name>
    <name type="synonym">Epeira ventricosa</name>
    <dbReference type="NCBI Taxonomy" id="182803"/>
    <lineage>
        <taxon>Eukaryota</taxon>
        <taxon>Metazoa</taxon>
        <taxon>Ecdysozoa</taxon>
        <taxon>Arthropoda</taxon>
        <taxon>Chelicerata</taxon>
        <taxon>Arachnida</taxon>
        <taxon>Araneae</taxon>
        <taxon>Araneomorphae</taxon>
        <taxon>Entelegynae</taxon>
        <taxon>Araneoidea</taxon>
        <taxon>Araneidae</taxon>
        <taxon>Araneus</taxon>
    </lineage>
</organism>
<name>A0A4Y2HH19_ARAVE</name>
<dbReference type="OrthoDB" id="5967017at2759"/>
<dbReference type="AlphaFoldDB" id="A0A4Y2HH19"/>
<accession>A0A4Y2HH19</accession>
<evidence type="ECO:0000313" key="2">
    <source>
        <dbReference type="Proteomes" id="UP000499080"/>
    </source>
</evidence>
<dbReference type="Proteomes" id="UP000499080">
    <property type="component" value="Unassembled WGS sequence"/>
</dbReference>
<protein>
    <recommendedName>
        <fullName evidence="3">Peptidase aspartic putative domain-containing protein</fullName>
    </recommendedName>
</protein>
<evidence type="ECO:0008006" key="3">
    <source>
        <dbReference type="Google" id="ProtNLM"/>
    </source>
</evidence>
<keyword evidence="2" id="KW-1185">Reference proteome</keyword>